<reference evidence="1 2" key="1">
    <citation type="submission" date="2024-04" db="EMBL/GenBank/DDBJ databases">
        <title>The reference genome of an endangered Asteraceae, Deinandra increscens subsp. villosa, native to the Central Coast of California.</title>
        <authorList>
            <person name="Guilliams M."/>
            <person name="Hasenstab-Lehman K."/>
            <person name="Meyer R."/>
            <person name="Mcevoy S."/>
        </authorList>
    </citation>
    <scope>NUCLEOTIDE SEQUENCE [LARGE SCALE GENOMIC DNA]</scope>
    <source>
        <tissue evidence="1">Leaf</tissue>
    </source>
</reference>
<organism evidence="1 2">
    <name type="scientific">Deinandra increscens subsp. villosa</name>
    <dbReference type="NCBI Taxonomy" id="3103831"/>
    <lineage>
        <taxon>Eukaryota</taxon>
        <taxon>Viridiplantae</taxon>
        <taxon>Streptophyta</taxon>
        <taxon>Embryophyta</taxon>
        <taxon>Tracheophyta</taxon>
        <taxon>Spermatophyta</taxon>
        <taxon>Magnoliopsida</taxon>
        <taxon>eudicotyledons</taxon>
        <taxon>Gunneridae</taxon>
        <taxon>Pentapetalae</taxon>
        <taxon>asterids</taxon>
        <taxon>campanulids</taxon>
        <taxon>Asterales</taxon>
        <taxon>Asteraceae</taxon>
        <taxon>Asteroideae</taxon>
        <taxon>Heliantheae alliance</taxon>
        <taxon>Madieae</taxon>
        <taxon>Madiinae</taxon>
        <taxon>Deinandra</taxon>
    </lineage>
</organism>
<comment type="caution">
    <text evidence="1">The sequence shown here is derived from an EMBL/GenBank/DDBJ whole genome shotgun (WGS) entry which is preliminary data.</text>
</comment>
<dbReference type="EMBL" id="JBCNJP010000024">
    <property type="protein sequence ID" value="KAK9056859.1"/>
    <property type="molecule type" value="Genomic_DNA"/>
</dbReference>
<evidence type="ECO:0000313" key="1">
    <source>
        <dbReference type="EMBL" id="KAK9056859.1"/>
    </source>
</evidence>
<sequence>MEAIRRFGVRYFGGFQKSEDPKMVGGSKVEDDEMMKKLALTRSSCPDATVEGKISIGDDFVMDVPEGKRCVEKKDVVKATEPKSSEFVDVDGNVIACKGKSANVLDRTTGAENNRDGNSEKKLEVSTQIDSVIMHKDAVGCQKDTSEAVTTKRASKKNNDDFRKRTKLVNRDALKDGVRCSPRIAQKRAFSSFKNDADTPRYVDDSGTAKEVHDIMKEKGKRAKVDAAVKVCEKEAKKQKGKGKVQLVKDRGINNSKSISLICPISKMKNSIIVWLRKLVIDGEYID</sequence>
<dbReference type="AlphaFoldDB" id="A0AAP0CP64"/>
<gene>
    <name evidence="1" type="ORF">SSX86_024223</name>
</gene>
<dbReference type="Proteomes" id="UP001408789">
    <property type="component" value="Unassembled WGS sequence"/>
</dbReference>
<protein>
    <submittedName>
        <fullName evidence="1">Uncharacterized protein</fullName>
    </submittedName>
</protein>
<keyword evidence="2" id="KW-1185">Reference proteome</keyword>
<name>A0AAP0CP64_9ASTR</name>
<proteinExistence type="predicted"/>
<evidence type="ECO:0000313" key="2">
    <source>
        <dbReference type="Proteomes" id="UP001408789"/>
    </source>
</evidence>
<accession>A0AAP0CP64</accession>